<evidence type="ECO:0000256" key="13">
    <source>
        <dbReference type="RuleBase" id="RU000473"/>
    </source>
</evidence>
<feature type="transmembrane region" description="Helical" evidence="14">
    <location>
        <begin position="69"/>
        <end position="93"/>
    </location>
</feature>
<evidence type="ECO:0000256" key="11">
    <source>
        <dbReference type="ARBA" id="ARBA00023136"/>
    </source>
</evidence>
<dbReference type="EC" id="7.1.1.2" evidence="13"/>
<evidence type="ECO:0000256" key="12">
    <source>
        <dbReference type="RuleBase" id="RU000471"/>
    </source>
</evidence>
<keyword evidence="7" id="KW-0999">Mitochondrion inner membrane</keyword>
<feature type="transmembrane region" description="Helical" evidence="14">
    <location>
        <begin position="141"/>
        <end position="161"/>
    </location>
</feature>
<evidence type="ECO:0000256" key="8">
    <source>
        <dbReference type="ARBA" id="ARBA00022989"/>
    </source>
</evidence>
<name>A0A0U4K405_9HEMI</name>
<keyword evidence="5" id="KW-0813">Transport</keyword>
<feature type="transmembrane region" description="Helical" evidence="14">
    <location>
        <begin position="6"/>
        <end position="24"/>
    </location>
</feature>
<dbReference type="GO" id="GO:0003954">
    <property type="term" value="F:NADH dehydrogenase activity"/>
    <property type="evidence" value="ECO:0007669"/>
    <property type="project" value="TreeGrafter"/>
</dbReference>
<comment type="similarity">
    <text evidence="3 12">Belongs to the complex I subunit 1 family.</text>
</comment>
<proteinExistence type="inferred from homology"/>
<dbReference type="EMBL" id="KT827824">
    <property type="protein sequence ID" value="ALY11328.1"/>
    <property type="molecule type" value="Genomic_DNA"/>
</dbReference>
<evidence type="ECO:0000256" key="6">
    <source>
        <dbReference type="ARBA" id="ARBA00022692"/>
    </source>
</evidence>
<feature type="transmembrane region" description="Helical" evidence="14">
    <location>
        <begin position="292"/>
        <end position="310"/>
    </location>
</feature>
<dbReference type="GO" id="GO:0009060">
    <property type="term" value="P:aerobic respiration"/>
    <property type="evidence" value="ECO:0007669"/>
    <property type="project" value="TreeGrafter"/>
</dbReference>
<keyword evidence="11 14" id="KW-0472">Membrane</keyword>
<keyword evidence="6 12" id="KW-0812">Transmembrane</keyword>
<evidence type="ECO:0000313" key="15">
    <source>
        <dbReference type="EMBL" id="ALY11328.1"/>
    </source>
</evidence>
<dbReference type="AlphaFoldDB" id="A0A0U4K405"/>
<dbReference type="Pfam" id="PF00146">
    <property type="entry name" value="NADHdh"/>
    <property type="match status" value="1"/>
</dbReference>
<dbReference type="PANTHER" id="PTHR11432">
    <property type="entry name" value="NADH DEHYDROGENASE SUBUNIT 1"/>
    <property type="match status" value="1"/>
</dbReference>
<comment type="catalytic activity">
    <reaction evidence="13">
        <text>a ubiquinone + NADH + 5 H(+)(in) = a ubiquinol + NAD(+) + 4 H(+)(out)</text>
        <dbReference type="Rhea" id="RHEA:29091"/>
        <dbReference type="Rhea" id="RHEA-COMP:9565"/>
        <dbReference type="Rhea" id="RHEA-COMP:9566"/>
        <dbReference type="ChEBI" id="CHEBI:15378"/>
        <dbReference type="ChEBI" id="CHEBI:16389"/>
        <dbReference type="ChEBI" id="CHEBI:17976"/>
        <dbReference type="ChEBI" id="CHEBI:57540"/>
        <dbReference type="ChEBI" id="CHEBI:57945"/>
        <dbReference type="EC" id="7.1.1.2"/>
    </reaction>
</comment>
<protein>
    <recommendedName>
        <fullName evidence="4 13">NADH-ubiquinone oxidoreductase chain 1</fullName>
        <ecNumber evidence="13">7.1.1.2</ecNumber>
    </recommendedName>
</protein>
<evidence type="ECO:0000256" key="14">
    <source>
        <dbReference type="SAM" id="Phobius"/>
    </source>
</evidence>
<evidence type="ECO:0000256" key="4">
    <source>
        <dbReference type="ARBA" id="ARBA00021009"/>
    </source>
</evidence>
<comment type="subcellular location">
    <subcellularLocation>
        <location evidence="2 12">Mitochondrion inner membrane</location>
        <topology evidence="2 12">Multi-pass membrane protein</topology>
    </subcellularLocation>
</comment>
<dbReference type="InterPro" id="IPR018086">
    <property type="entry name" value="NADH_UbQ_OxRdtase_su1_CS"/>
</dbReference>
<evidence type="ECO:0000256" key="7">
    <source>
        <dbReference type="ARBA" id="ARBA00022792"/>
    </source>
</evidence>
<feature type="transmembrane region" description="Helical" evidence="14">
    <location>
        <begin position="221"/>
        <end position="245"/>
    </location>
</feature>
<dbReference type="InterPro" id="IPR001694">
    <property type="entry name" value="NADH_UbQ_OxRdtase_su1/FPO"/>
</dbReference>
<evidence type="ECO:0000256" key="10">
    <source>
        <dbReference type="ARBA" id="ARBA00023128"/>
    </source>
</evidence>
<evidence type="ECO:0000256" key="3">
    <source>
        <dbReference type="ARBA" id="ARBA00010535"/>
    </source>
</evidence>
<keyword evidence="12" id="KW-0520">NAD</keyword>
<keyword evidence="10 13" id="KW-0496">Mitochondrion</keyword>
<geneLocation type="mitochondrion" evidence="15"/>
<sequence>MNLFNNLFILVVFVLVSVGFFTLLERSVLGYIQLRKGPTKVGVMGIFQPFSDGMKLFMKEQFFPMNSNYFIYLICPVLSLVQSLFMWVLFPFYTNCFEFNLGVMFFLCCSSLGVYSLMVCGWSSNSIYSMLGCIRSVSQAISYEVSLSLILLCFFILIDSYSFMGFSLLQGNIWFMMISLPIFLSWVSCCMAESNRTPFDFSEGESELVSGFNIEYGGGGFALLFISEYSSIIFVSMLTCIIFFGSEVFTLVFSLSMILMCFLFIWVRATLPRFRYDKLMYLAWKCYLPLSLNYVLFFILIKCLCFYHFFLSSY</sequence>
<feature type="transmembrane region" description="Helical" evidence="14">
    <location>
        <begin position="173"/>
        <end position="192"/>
    </location>
</feature>
<evidence type="ECO:0000256" key="9">
    <source>
        <dbReference type="ARBA" id="ARBA00023075"/>
    </source>
</evidence>
<gene>
    <name evidence="15" type="primary">ND1</name>
</gene>
<comment type="function">
    <text evidence="1">Core subunit of the mitochondrial membrane respiratory chain NADH dehydrogenase (Complex I) that is believed to belong to the minimal assembly required for catalysis. Complex I functions in the transfer of electrons from NADH to the respiratory chain. The immediate electron acceptor for the enzyme is believed to be ubiquinone.</text>
</comment>
<evidence type="ECO:0000256" key="2">
    <source>
        <dbReference type="ARBA" id="ARBA00004448"/>
    </source>
</evidence>
<accession>A0A0U4K405</accession>
<organism evidence="15">
    <name type="scientific">Tambocerus sp. PY-2015</name>
    <dbReference type="NCBI Taxonomy" id="1776878"/>
    <lineage>
        <taxon>Eukaryota</taxon>
        <taxon>Metazoa</taxon>
        <taxon>Ecdysozoa</taxon>
        <taxon>Arthropoda</taxon>
        <taxon>Hexapoda</taxon>
        <taxon>Insecta</taxon>
        <taxon>Pterygota</taxon>
        <taxon>Neoptera</taxon>
        <taxon>Paraneoptera</taxon>
        <taxon>Hemiptera</taxon>
        <taxon>Auchenorrhyncha</taxon>
        <taxon>Membracoidea</taxon>
        <taxon>Cicadellidae</taxon>
        <taxon>Deltocephalinae</taxon>
        <taxon>Athysanini</taxon>
        <taxon>Tambocerus</taxon>
    </lineage>
</organism>
<dbReference type="PROSITE" id="PS00667">
    <property type="entry name" value="COMPLEX1_ND1_1"/>
    <property type="match status" value="1"/>
</dbReference>
<dbReference type="GO" id="GO:0008137">
    <property type="term" value="F:NADH dehydrogenase (ubiquinone) activity"/>
    <property type="evidence" value="ECO:0007669"/>
    <property type="project" value="UniProtKB-EC"/>
</dbReference>
<dbReference type="GO" id="GO:0005743">
    <property type="term" value="C:mitochondrial inner membrane"/>
    <property type="evidence" value="ECO:0007669"/>
    <property type="project" value="UniProtKB-SubCell"/>
</dbReference>
<dbReference type="PANTHER" id="PTHR11432:SF3">
    <property type="entry name" value="NADH-UBIQUINONE OXIDOREDUCTASE CHAIN 1"/>
    <property type="match status" value="1"/>
</dbReference>
<evidence type="ECO:0000256" key="5">
    <source>
        <dbReference type="ARBA" id="ARBA00022448"/>
    </source>
</evidence>
<evidence type="ECO:0000256" key="1">
    <source>
        <dbReference type="ARBA" id="ARBA00003257"/>
    </source>
</evidence>
<reference evidence="15" key="1">
    <citation type="journal article" date="2015" name="Mitochondrial DNA">
        <title>The complete mitochondrial genome of Tambocerus sp. (Hemiptera: Cicadellidae).</title>
        <authorList>
            <person name="Yu P."/>
            <person name="Wang M."/>
            <person name="Cui L."/>
            <person name="Chen X."/>
            <person name="Han B."/>
        </authorList>
    </citation>
    <scope>NUCLEOTIDE SEQUENCE</scope>
</reference>
<feature type="transmembrane region" description="Helical" evidence="14">
    <location>
        <begin position="99"/>
        <end position="120"/>
    </location>
</feature>
<keyword evidence="9 13" id="KW-0830">Ubiquinone</keyword>
<feature type="transmembrane region" description="Helical" evidence="14">
    <location>
        <begin position="251"/>
        <end position="271"/>
    </location>
</feature>
<keyword evidence="8 14" id="KW-1133">Transmembrane helix</keyword>
<dbReference type="PROSITE" id="PS00668">
    <property type="entry name" value="COMPLEX1_ND1_2"/>
    <property type="match status" value="1"/>
</dbReference>
<dbReference type="HAMAP" id="MF_01350">
    <property type="entry name" value="NDH1_NuoH"/>
    <property type="match status" value="1"/>
</dbReference>